<feature type="region of interest" description="Disordered" evidence="4">
    <location>
        <begin position="104"/>
        <end position="128"/>
    </location>
</feature>
<evidence type="ECO:0000256" key="3">
    <source>
        <dbReference type="ARBA" id="ARBA00022729"/>
    </source>
</evidence>
<dbReference type="EnsemblMetazoa" id="G22302.1">
    <property type="protein sequence ID" value="G22302.1:cds"/>
    <property type="gene ID" value="G22302"/>
</dbReference>
<feature type="domain" description="C1q" evidence="6">
    <location>
        <begin position="151"/>
        <end position="291"/>
    </location>
</feature>
<dbReference type="AlphaFoldDB" id="A0A8W8K3T0"/>
<dbReference type="PANTHER" id="PTHR22923">
    <property type="entry name" value="CEREBELLIN-RELATED"/>
    <property type="match status" value="1"/>
</dbReference>
<dbReference type="SUPFAM" id="SSF49842">
    <property type="entry name" value="TNF-like"/>
    <property type="match status" value="1"/>
</dbReference>
<keyword evidence="3 5" id="KW-0732">Signal</keyword>
<keyword evidence="8" id="KW-1185">Reference proteome</keyword>
<dbReference type="InterPro" id="IPR001073">
    <property type="entry name" value="C1q_dom"/>
</dbReference>
<keyword evidence="2" id="KW-0964">Secreted</keyword>
<organism evidence="7 8">
    <name type="scientific">Magallana gigas</name>
    <name type="common">Pacific oyster</name>
    <name type="synonym">Crassostrea gigas</name>
    <dbReference type="NCBI Taxonomy" id="29159"/>
    <lineage>
        <taxon>Eukaryota</taxon>
        <taxon>Metazoa</taxon>
        <taxon>Spiralia</taxon>
        <taxon>Lophotrochozoa</taxon>
        <taxon>Mollusca</taxon>
        <taxon>Bivalvia</taxon>
        <taxon>Autobranchia</taxon>
        <taxon>Pteriomorphia</taxon>
        <taxon>Ostreida</taxon>
        <taxon>Ostreoidea</taxon>
        <taxon>Ostreidae</taxon>
        <taxon>Magallana</taxon>
    </lineage>
</organism>
<feature type="chain" id="PRO_5036494400" description="C1q domain-containing protein" evidence="5">
    <location>
        <begin position="24"/>
        <end position="291"/>
    </location>
</feature>
<dbReference type="OMA" id="SRIKHYG"/>
<dbReference type="InterPro" id="IPR008983">
    <property type="entry name" value="Tumour_necrosis_fac-like_dom"/>
</dbReference>
<dbReference type="InterPro" id="IPR050822">
    <property type="entry name" value="Cerebellin_Synaptic_Org"/>
</dbReference>
<evidence type="ECO:0000256" key="2">
    <source>
        <dbReference type="ARBA" id="ARBA00022525"/>
    </source>
</evidence>
<name>A0A8W8K3T0_MAGGI</name>
<dbReference type="PROSITE" id="PS50871">
    <property type="entry name" value="C1Q"/>
    <property type="match status" value="1"/>
</dbReference>
<dbReference type="Pfam" id="PF00386">
    <property type="entry name" value="C1q"/>
    <property type="match status" value="1"/>
</dbReference>
<evidence type="ECO:0000313" key="8">
    <source>
        <dbReference type="Proteomes" id="UP000005408"/>
    </source>
</evidence>
<evidence type="ECO:0000256" key="4">
    <source>
        <dbReference type="SAM" id="MobiDB-lite"/>
    </source>
</evidence>
<dbReference type="Proteomes" id="UP000005408">
    <property type="component" value="Unassembled WGS sequence"/>
</dbReference>
<comment type="subcellular location">
    <subcellularLocation>
        <location evidence="1">Secreted</location>
    </subcellularLocation>
</comment>
<proteinExistence type="predicted"/>
<feature type="signal peptide" evidence="5">
    <location>
        <begin position="1"/>
        <end position="23"/>
    </location>
</feature>
<dbReference type="PRINTS" id="PR00007">
    <property type="entry name" value="COMPLEMNTC1Q"/>
</dbReference>
<dbReference type="SMART" id="SM00110">
    <property type="entry name" value="C1Q"/>
    <property type="match status" value="1"/>
</dbReference>
<dbReference type="Gene3D" id="2.60.120.40">
    <property type="match status" value="1"/>
</dbReference>
<accession>A0A8W8K3T0</accession>
<evidence type="ECO:0000313" key="7">
    <source>
        <dbReference type="EnsemblMetazoa" id="G22302.1:cds"/>
    </source>
</evidence>
<dbReference type="PANTHER" id="PTHR22923:SF116">
    <property type="entry name" value="C1Q DOMAIN-CONTAINING PROTEIN"/>
    <property type="match status" value="1"/>
</dbReference>
<reference evidence="7" key="1">
    <citation type="submission" date="2022-08" db="UniProtKB">
        <authorList>
            <consortium name="EnsemblMetazoa"/>
        </authorList>
    </citation>
    <scope>IDENTIFICATION</scope>
    <source>
        <strain evidence="7">05x7-T-G4-1.051#20</strain>
    </source>
</reference>
<evidence type="ECO:0000256" key="5">
    <source>
        <dbReference type="SAM" id="SignalP"/>
    </source>
</evidence>
<dbReference type="OrthoDB" id="6136758at2759"/>
<protein>
    <recommendedName>
        <fullName evidence="6">C1q domain-containing protein</fullName>
    </recommendedName>
</protein>
<dbReference type="GO" id="GO:0005576">
    <property type="term" value="C:extracellular region"/>
    <property type="evidence" value="ECO:0007669"/>
    <property type="project" value="UniProtKB-SubCell"/>
</dbReference>
<evidence type="ECO:0000256" key="1">
    <source>
        <dbReference type="ARBA" id="ARBA00004613"/>
    </source>
</evidence>
<sequence>MILNKLFVVLVWLVINFSGKGRCEMSIEDLHRDVLELRKLIVEMTTTIATQNSRIAYLQRTLNRQRSYCHREKLQKEVQDTKGYINYSVAKNNPNTMVMTNNGSGVVSSNRGDFRSSGRRPSVETPQLPFQSSLVRKGRLLIPQPTQPPHPSHNATAFYAYLSSDVAHPGQGQILKFDAVKTNAGNGYHPNSGIFIAPETGYYVFSWTSRIKHYGSTGEDHALELIINGQIFGSIYMKSLTGEDGQATGLATAHVNKGDDVYIQTHHQDPGSGAIRSDFYGRSSFTGWKLY</sequence>
<evidence type="ECO:0000259" key="6">
    <source>
        <dbReference type="PROSITE" id="PS50871"/>
    </source>
</evidence>